<reference evidence="2" key="1">
    <citation type="journal article" date="2023" name="Mol. Plant Microbe Interact.">
        <title>Elucidating the Obligate Nature and Biological Capacity of an Invasive Fungal Corn Pathogen.</title>
        <authorList>
            <person name="MacCready J.S."/>
            <person name="Roggenkamp E.M."/>
            <person name="Gdanetz K."/>
            <person name="Chilvers M.I."/>
        </authorList>
    </citation>
    <scope>NUCLEOTIDE SEQUENCE</scope>
    <source>
        <strain evidence="2">PM02</strain>
    </source>
</reference>
<feature type="region of interest" description="Disordered" evidence="1">
    <location>
        <begin position="106"/>
        <end position="266"/>
    </location>
</feature>
<feature type="compositionally biased region" description="Polar residues" evidence="1">
    <location>
        <begin position="67"/>
        <end position="82"/>
    </location>
</feature>
<dbReference type="PANTHER" id="PTHR42023:SF1">
    <property type="entry name" value="BHLH DOMAIN-CONTAINING PROTEIN"/>
    <property type="match status" value="1"/>
</dbReference>
<gene>
    <name evidence="2" type="ORF">P8C59_005583</name>
</gene>
<evidence type="ECO:0000313" key="2">
    <source>
        <dbReference type="EMBL" id="KAK2071134.1"/>
    </source>
</evidence>
<name>A0AAD9I4K5_9PEZI</name>
<dbReference type="PANTHER" id="PTHR42023">
    <property type="entry name" value="BHLH DOMAIN-CONTAINING PROTEIN"/>
    <property type="match status" value="1"/>
</dbReference>
<comment type="caution">
    <text evidence="2">The sequence shown here is derived from an EMBL/GenBank/DDBJ whole genome shotgun (WGS) entry which is preliminary data.</text>
</comment>
<dbReference type="EMBL" id="JAQQPM010000004">
    <property type="protein sequence ID" value="KAK2071134.1"/>
    <property type="molecule type" value="Genomic_DNA"/>
</dbReference>
<protein>
    <submittedName>
        <fullName evidence="2">Uncharacterized protein</fullName>
    </submittedName>
</protein>
<evidence type="ECO:0000256" key="1">
    <source>
        <dbReference type="SAM" id="MobiDB-lite"/>
    </source>
</evidence>
<keyword evidence="3" id="KW-1185">Reference proteome</keyword>
<evidence type="ECO:0000313" key="3">
    <source>
        <dbReference type="Proteomes" id="UP001217918"/>
    </source>
</evidence>
<dbReference type="Proteomes" id="UP001217918">
    <property type="component" value="Unassembled WGS sequence"/>
</dbReference>
<dbReference type="AlphaFoldDB" id="A0AAD9I4K5"/>
<feature type="compositionally biased region" description="Polar residues" evidence="1">
    <location>
        <begin position="138"/>
        <end position="165"/>
    </location>
</feature>
<feature type="region of interest" description="Disordered" evidence="1">
    <location>
        <begin position="36"/>
        <end position="89"/>
    </location>
</feature>
<feature type="compositionally biased region" description="Pro residues" evidence="1">
    <location>
        <begin position="254"/>
        <end position="263"/>
    </location>
</feature>
<sequence>MPAVWDEPLRAPLPPGPDRQPFVFKAVTSGMRGGYSYEITGGAPPPRPAGSESLAPAPAPVPKASHRSSTWRPASSIYSQPSPRDAIFPDTTANLASSQAHRNGYGMAAHAISPPSSPEPEYTHGARFLARQGPSPDVSANGNSREHTTSSPAGRTVKTASNSSIPMMRRAKREQDSLAMRQARSRDQVDDTPSESPVGPPAESDPFGDKPLIKRKSTPSQAKAQPRPPSRFGVSAYATDATDTPRQSSDEHPPSMPTPPSPPTRLVNRLGMKVNHEDPSVSFPFAPQTARDRRAALDGPLGNTAVNRARMPVERPTSSASSINKMLPPAPPEISADQAQDRVAMLNAQLSALGNRRINLTRSIKQMTELMPMDNLMASREVLLKRDMEKRKVAALKNELAEVQREEYDLGLKLHRAYKRMDRDAVWEPTTLWVRRVAGP</sequence>
<proteinExistence type="predicted"/>
<organism evidence="2 3">
    <name type="scientific">Phyllachora maydis</name>
    <dbReference type="NCBI Taxonomy" id="1825666"/>
    <lineage>
        <taxon>Eukaryota</taxon>
        <taxon>Fungi</taxon>
        <taxon>Dikarya</taxon>
        <taxon>Ascomycota</taxon>
        <taxon>Pezizomycotina</taxon>
        <taxon>Sordariomycetes</taxon>
        <taxon>Sordariomycetidae</taxon>
        <taxon>Phyllachorales</taxon>
        <taxon>Phyllachoraceae</taxon>
        <taxon>Phyllachora</taxon>
    </lineage>
</organism>
<feature type="region of interest" description="Disordered" evidence="1">
    <location>
        <begin position="1"/>
        <end position="21"/>
    </location>
</feature>
<accession>A0AAD9I4K5</accession>